<dbReference type="Proteomes" id="UP000199659">
    <property type="component" value="Unassembled WGS sequence"/>
</dbReference>
<dbReference type="SUPFAM" id="SSF69279">
    <property type="entry name" value="Phage tail proteins"/>
    <property type="match status" value="1"/>
</dbReference>
<evidence type="ECO:0000256" key="1">
    <source>
        <dbReference type="SAM" id="Phobius"/>
    </source>
</evidence>
<evidence type="ECO:0008006" key="4">
    <source>
        <dbReference type="Google" id="ProtNLM"/>
    </source>
</evidence>
<reference evidence="2 3" key="1">
    <citation type="submission" date="2016-10" db="EMBL/GenBank/DDBJ databases">
        <authorList>
            <person name="de Groot N.N."/>
        </authorList>
    </citation>
    <scope>NUCLEOTIDE SEQUENCE [LARGE SCALE GENOMIC DNA]</scope>
    <source>
        <strain evidence="2 3">743A</strain>
    </source>
</reference>
<keyword evidence="1" id="KW-0812">Transmembrane</keyword>
<evidence type="ECO:0000313" key="3">
    <source>
        <dbReference type="Proteomes" id="UP000199659"/>
    </source>
</evidence>
<gene>
    <name evidence="2" type="ORF">SAMN05661086_02538</name>
</gene>
<proteinExistence type="predicted"/>
<keyword evidence="1" id="KW-1133">Transmembrane helix</keyword>
<accession>A0A1I6KN55</accession>
<evidence type="ECO:0000313" key="2">
    <source>
        <dbReference type="EMBL" id="SFR92340.1"/>
    </source>
</evidence>
<dbReference type="EMBL" id="FOYZ01000009">
    <property type="protein sequence ID" value="SFR92340.1"/>
    <property type="molecule type" value="Genomic_DNA"/>
</dbReference>
<feature type="transmembrane region" description="Helical" evidence="1">
    <location>
        <begin position="542"/>
        <end position="575"/>
    </location>
</feature>
<keyword evidence="1" id="KW-0472">Membrane</keyword>
<dbReference type="OrthoDB" id="95423at2"/>
<feature type="transmembrane region" description="Helical" evidence="1">
    <location>
        <begin position="596"/>
        <end position="613"/>
    </location>
</feature>
<organism evidence="2 3">
    <name type="scientific">Anaeromicropila populeti</name>
    <dbReference type="NCBI Taxonomy" id="37658"/>
    <lineage>
        <taxon>Bacteria</taxon>
        <taxon>Bacillati</taxon>
        <taxon>Bacillota</taxon>
        <taxon>Clostridia</taxon>
        <taxon>Lachnospirales</taxon>
        <taxon>Lachnospiraceae</taxon>
        <taxon>Anaeromicropila</taxon>
    </lineage>
</organism>
<name>A0A1I6KN55_9FIRM</name>
<dbReference type="STRING" id="37658.SAMN05661086_02538"/>
<keyword evidence="3" id="KW-1185">Reference proteome</keyword>
<protein>
    <recommendedName>
        <fullName evidence="4">Phage late control gene D protein (GPD)</fullName>
    </recommendedName>
</protein>
<dbReference type="Gene3D" id="3.55.50.10">
    <property type="entry name" value="Baseplate protein-like domains"/>
    <property type="match status" value="1"/>
</dbReference>
<dbReference type="AlphaFoldDB" id="A0A1I6KN55"/>
<dbReference type="RefSeq" id="WP_092561339.1">
    <property type="nucleotide sequence ID" value="NZ_FOYZ01000009.1"/>
</dbReference>
<sequence length="824" mass="89973">MASVIYHNIKVSCELPIVNIVELEINIKHNRHGKMYMKGYVDDELAYDDMEKELLNSKIKVEQVDESDSKREDTIFYGIVQNVDVEEENGFLAVKITAITASCNLDGPKKSRSFQNVSMTYADVVRKVIKETSGALVLCSIGADREIGKPLIQYQETDWEFIKRLASHFRSSVIPETTMCKPYFWFGMPNTNVTRTFKEHAYQAKLDKKYFELGGKNSGYMQGTFLKYIVTDKNNCNIGDKTNFLRQSMTICEKQVLFSKGELRFVYTLGNNQLIGMREYYNNVFSGLSIGATVKKTEGETVYLQLDIDTEETAKYPYKWTPPTGNMMYCMPQVGTKVSLYFPNYDERLAQATNSPRSNGESCAQMSDYNKRSLTTEHNKKMDMFPEQMTFSGTSQTDVPLQIDLNDDLHTLIESYKNLSIYATGPIKMEAPNVCIGSAVSLMLQQTAEAIAYVMSQILPVGTGKAFVGEGGGSNVTGETALQAYHAGGTAVLSLENRFDALGEHGIMMGWNYVTFEPFKDGPTVTKFDWLSAIGKALACIAVVAVVAVVAVAAGVVTGGVAAGAIIGAAVALACQVADDYKSGNVSSTWQYIKKALSGAISGALCAGIGGIYKGASIATKILVGGGAGAISSVSQTFMEHMCTLLPWDEGSLSDYSPTDYISSFIGGGLGGMLGEGFGMVFSKVAPTFNSKLTTMLFSKSNNGKTSSAIFKWVTRAGTSVKSLSYQLIPRGGGKGMDALVKFAQNSPDDFIKAVKPLKEMRELFIGLENNTVANNSANAISKIYTALFGNSDNGSDLEAKINEINGYFEQLDKVQNTYIYSLD</sequence>